<keyword evidence="5" id="KW-0378">Hydrolase</keyword>
<dbReference type="EC" id="3.1.3.18" evidence="4"/>
<gene>
    <name evidence="5" type="ORF">N8M53_14380</name>
</gene>
<dbReference type="InterPro" id="IPR023214">
    <property type="entry name" value="HAD_sf"/>
</dbReference>
<dbReference type="InterPro" id="IPR006439">
    <property type="entry name" value="HAD-SF_hydro_IA"/>
</dbReference>
<evidence type="ECO:0000256" key="2">
    <source>
        <dbReference type="ARBA" id="ARBA00004818"/>
    </source>
</evidence>
<proteinExistence type="inferred from homology"/>
<evidence type="ECO:0000256" key="3">
    <source>
        <dbReference type="ARBA" id="ARBA00006171"/>
    </source>
</evidence>
<dbReference type="Gene3D" id="3.40.50.1000">
    <property type="entry name" value="HAD superfamily/HAD-like"/>
    <property type="match status" value="1"/>
</dbReference>
<dbReference type="PRINTS" id="PR00413">
    <property type="entry name" value="HADHALOGNASE"/>
</dbReference>
<dbReference type="RefSeq" id="WP_269580053.1">
    <property type="nucleotide sequence ID" value="NZ_CP114589.1"/>
</dbReference>
<evidence type="ECO:0000256" key="1">
    <source>
        <dbReference type="ARBA" id="ARBA00000830"/>
    </source>
</evidence>
<dbReference type="GO" id="GO:0008967">
    <property type="term" value="F:phosphoglycolate phosphatase activity"/>
    <property type="evidence" value="ECO:0007669"/>
    <property type="project" value="UniProtKB-EC"/>
</dbReference>
<dbReference type="SFLD" id="SFLDS00003">
    <property type="entry name" value="Haloacid_Dehalogenase"/>
    <property type="match status" value="1"/>
</dbReference>
<comment type="pathway">
    <text evidence="2">Organic acid metabolism; glycolate biosynthesis; glycolate from 2-phosphoglycolate: step 1/1.</text>
</comment>
<dbReference type="GO" id="GO:0006281">
    <property type="term" value="P:DNA repair"/>
    <property type="evidence" value="ECO:0007669"/>
    <property type="project" value="TreeGrafter"/>
</dbReference>
<evidence type="ECO:0000256" key="4">
    <source>
        <dbReference type="ARBA" id="ARBA00013078"/>
    </source>
</evidence>
<name>A0AA47KNB0_9GAMM</name>
<comment type="similarity">
    <text evidence="3">Belongs to the HAD-like hydrolase superfamily. CbbY/CbbZ/Gph/YieH family.</text>
</comment>
<dbReference type="InterPro" id="IPR041492">
    <property type="entry name" value="HAD_2"/>
</dbReference>
<dbReference type="EMBL" id="CP114589">
    <property type="protein sequence ID" value="WBA09997.1"/>
    <property type="molecule type" value="Genomic_DNA"/>
</dbReference>
<dbReference type="NCBIfam" id="TIGR01549">
    <property type="entry name" value="HAD-SF-IA-v1"/>
    <property type="match status" value="1"/>
</dbReference>
<dbReference type="GO" id="GO:0005829">
    <property type="term" value="C:cytosol"/>
    <property type="evidence" value="ECO:0007669"/>
    <property type="project" value="TreeGrafter"/>
</dbReference>
<dbReference type="InterPro" id="IPR050155">
    <property type="entry name" value="HAD-like_hydrolase_sf"/>
</dbReference>
<reference evidence="5" key="1">
    <citation type="submission" date="2022-09" db="EMBL/GenBank/DDBJ databases">
        <authorList>
            <person name="Li Z.-J."/>
        </authorList>
    </citation>
    <scope>NUCLEOTIDE SEQUENCE</scope>
    <source>
        <strain evidence="5">TGB11</strain>
        <plasmid evidence="5">unnamed</plasmid>
    </source>
</reference>
<dbReference type="PANTHER" id="PTHR43434">
    <property type="entry name" value="PHOSPHOGLYCOLATE PHOSPHATASE"/>
    <property type="match status" value="1"/>
</dbReference>
<dbReference type="InterPro" id="IPR036412">
    <property type="entry name" value="HAD-like_sf"/>
</dbReference>
<keyword evidence="5" id="KW-0614">Plasmid</keyword>
<dbReference type="AlphaFoldDB" id="A0AA47KNB0"/>
<dbReference type="Gene3D" id="1.10.150.240">
    <property type="entry name" value="Putative phosphatase, domain 2"/>
    <property type="match status" value="1"/>
</dbReference>
<dbReference type="Pfam" id="PF13419">
    <property type="entry name" value="HAD_2"/>
    <property type="match status" value="1"/>
</dbReference>
<sequence length="260" mass="27773">MKKLENISAICFDLDGTIADPFDDLYDAVLGMLRGFNLPEEEPCAIRDWIGDGADLLIHRVLTRHIDGRVSTTVLNQARALFLSSYLGKKPPKTRLYPGVLACLEGLSQRQFPLICTTDMQTAHANSLLRALGVSHFFTRILGTDAIAAGKPDPDSIFESAAILAVPPSELLVVGDAVNDVHAARAAGSPVVCVDYGYNYGTAIQKTGPDITLDTLATLPNIISKPSRLEVSGHVLTTPPVLAGPLYGRGPRPGGGAQFR</sequence>
<dbReference type="PANTHER" id="PTHR43434:SF1">
    <property type="entry name" value="PHOSPHOGLYCOLATE PHOSPHATASE"/>
    <property type="match status" value="1"/>
</dbReference>
<comment type="catalytic activity">
    <reaction evidence="1">
        <text>2-phosphoglycolate + H2O = glycolate + phosphate</text>
        <dbReference type="Rhea" id="RHEA:14369"/>
        <dbReference type="ChEBI" id="CHEBI:15377"/>
        <dbReference type="ChEBI" id="CHEBI:29805"/>
        <dbReference type="ChEBI" id="CHEBI:43474"/>
        <dbReference type="ChEBI" id="CHEBI:58033"/>
        <dbReference type="EC" id="3.1.3.18"/>
    </reaction>
</comment>
<dbReference type="Proteomes" id="UP001164748">
    <property type="component" value="Plasmid unnamed"/>
</dbReference>
<dbReference type="SUPFAM" id="SSF56784">
    <property type="entry name" value="HAD-like"/>
    <property type="match status" value="1"/>
</dbReference>
<protein>
    <recommendedName>
        <fullName evidence="4">phosphoglycolate phosphatase</fullName>
        <ecNumber evidence="4">3.1.3.18</ecNumber>
    </recommendedName>
</protein>
<dbReference type="SFLD" id="SFLDG01129">
    <property type="entry name" value="C1.5:_HAD__Beta-PGM__Phosphata"/>
    <property type="match status" value="1"/>
</dbReference>
<organism evidence="5 6">
    <name type="scientific">Salinivibrio kushneri</name>
    <dbReference type="NCBI Taxonomy" id="1908198"/>
    <lineage>
        <taxon>Bacteria</taxon>
        <taxon>Pseudomonadati</taxon>
        <taxon>Pseudomonadota</taxon>
        <taxon>Gammaproteobacteria</taxon>
        <taxon>Vibrionales</taxon>
        <taxon>Vibrionaceae</taxon>
        <taxon>Salinivibrio</taxon>
    </lineage>
</organism>
<evidence type="ECO:0000313" key="6">
    <source>
        <dbReference type="Proteomes" id="UP001164748"/>
    </source>
</evidence>
<geneLocation type="plasmid" evidence="5 6">
    <name>unnamed</name>
</geneLocation>
<accession>A0AA47KNB0</accession>
<dbReference type="InterPro" id="IPR023198">
    <property type="entry name" value="PGP-like_dom2"/>
</dbReference>
<evidence type="ECO:0000313" key="5">
    <source>
        <dbReference type="EMBL" id="WBA09997.1"/>
    </source>
</evidence>